<evidence type="ECO:0000313" key="1">
    <source>
        <dbReference type="EMBL" id="MCH90684.1"/>
    </source>
</evidence>
<dbReference type="PANTHER" id="PTHR46890:SF1">
    <property type="entry name" value="REVERSE TRANSCRIPTASE DOMAIN-CONTAINING PROTEIN"/>
    <property type="match status" value="1"/>
</dbReference>
<dbReference type="SUPFAM" id="SSF56672">
    <property type="entry name" value="DNA/RNA polymerases"/>
    <property type="match status" value="1"/>
</dbReference>
<comment type="caution">
    <text evidence="1">The sequence shown here is derived from an EMBL/GenBank/DDBJ whole genome shotgun (WGS) entry which is preliminary data.</text>
</comment>
<keyword evidence="1" id="KW-0548">Nucleotidyltransferase</keyword>
<proteinExistence type="predicted"/>
<name>A0A392MWN2_9FABA</name>
<dbReference type="PANTHER" id="PTHR46890">
    <property type="entry name" value="NON-LTR RETROLELEMENT REVERSE TRANSCRIPTASE-LIKE PROTEIN-RELATED"/>
    <property type="match status" value="1"/>
</dbReference>
<gene>
    <name evidence="1" type="ORF">A2U01_0011606</name>
</gene>
<sequence length="331" mass="37483">MWISHPDCVNVVQQSWNVKVVGCPMYVISEKLKILKNNLKIWNKNVFGNIHETVKLSRIKVDEIQALLDSNGPSDALLDQEKLAQVNLENALHMEELFWHEKSKVKWHCEGDRNTAYFHKMAKFKQATSQISSIRNGDISLIEPDEVKAHIVNHFTTLFNAPDPDRDNGLVNEVIPSLITDRVNSMLTRLPTSEEIKNALFSLNKDSAPGPDGFGAIFFQTFWSIIKLDVINAVMQFFTSGWIMPNFNSNTLVLIPKTDNADSVNDYRPIAIANFKFKLISKIIADRLASIMPAITSIQQRGFIKGRSIKDCICLTSEAINVMQNRSFGEF</sequence>
<organism evidence="1 2">
    <name type="scientific">Trifolium medium</name>
    <dbReference type="NCBI Taxonomy" id="97028"/>
    <lineage>
        <taxon>Eukaryota</taxon>
        <taxon>Viridiplantae</taxon>
        <taxon>Streptophyta</taxon>
        <taxon>Embryophyta</taxon>
        <taxon>Tracheophyta</taxon>
        <taxon>Spermatophyta</taxon>
        <taxon>Magnoliopsida</taxon>
        <taxon>eudicotyledons</taxon>
        <taxon>Gunneridae</taxon>
        <taxon>Pentapetalae</taxon>
        <taxon>rosids</taxon>
        <taxon>fabids</taxon>
        <taxon>Fabales</taxon>
        <taxon>Fabaceae</taxon>
        <taxon>Papilionoideae</taxon>
        <taxon>50 kb inversion clade</taxon>
        <taxon>NPAAA clade</taxon>
        <taxon>Hologalegina</taxon>
        <taxon>IRL clade</taxon>
        <taxon>Trifolieae</taxon>
        <taxon>Trifolium</taxon>
    </lineage>
</organism>
<dbReference type="EMBL" id="LXQA010018858">
    <property type="protein sequence ID" value="MCH90684.1"/>
    <property type="molecule type" value="Genomic_DNA"/>
</dbReference>
<dbReference type="InterPro" id="IPR043502">
    <property type="entry name" value="DNA/RNA_pol_sf"/>
</dbReference>
<dbReference type="InterPro" id="IPR052343">
    <property type="entry name" value="Retrotransposon-Effector_Assoc"/>
</dbReference>
<keyword evidence="2" id="KW-1185">Reference proteome</keyword>
<dbReference type="Proteomes" id="UP000265520">
    <property type="component" value="Unassembled WGS sequence"/>
</dbReference>
<dbReference type="GO" id="GO:0003964">
    <property type="term" value="F:RNA-directed DNA polymerase activity"/>
    <property type="evidence" value="ECO:0007669"/>
    <property type="project" value="UniProtKB-KW"/>
</dbReference>
<keyword evidence="1" id="KW-0808">Transferase</keyword>
<evidence type="ECO:0000313" key="2">
    <source>
        <dbReference type="Proteomes" id="UP000265520"/>
    </source>
</evidence>
<protein>
    <submittedName>
        <fullName evidence="1">RNA-directed DNA polymerase (Reverse transcriptase)</fullName>
    </submittedName>
</protein>
<keyword evidence="1" id="KW-0695">RNA-directed DNA polymerase</keyword>
<dbReference type="AlphaFoldDB" id="A0A392MWN2"/>
<accession>A0A392MWN2</accession>
<reference evidence="1 2" key="1">
    <citation type="journal article" date="2018" name="Front. Plant Sci.">
        <title>Red Clover (Trifolium pratense) and Zigzag Clover (T. medium) - A Picture of Genomic Similarities and Differences.</title>
        <authorList>
            <person name="Dluhosova J."/>
            <person name="Istvanek J."/>
            <person name="Nedelnik J."/>
            <person name="Repkova J."/>
        </authorList>
    </citation>
    <scope>NUCLEOTIDE SEQUENCE [LARGE SCALE GENOMIC DNA]</scope>
    <source>
        <strain evidence="2">cv. 10/8</strain>
        <tissue evidence="1">Leaf</tissue>
    </source>
</reference>